<evidence type="ECO:0000313" key="3">
    <source>
        <dbReference type="EMBL" id="RLN50605.1"/>
    </source>
</evidence>
<dbReference type="GO" id="GO:0016491">
    <property type="term" value="F:oxidoreductase activity"/>
    <property type="evidence" value="ECO:0007669"/>
    <property type="project" value="UniProtKB-KW"/>
</dbReference>
<dbReference type="Gene3D" id="3.40.50.720">
    <property type="entry name" value="NAD(P)-binding Rossmann-like Domain"/>
    <property type="match status" value="2"/>
</dbReference>
<evidence type="ECO:0000256" key="2">
    <source>
        <dbReference type="SAM" id="MobiDB-lite"/>
    </source>
</evidence>
<dbReference type="Pfam" id="PF00106">
    <property type="entry name" value="adh_short"/>
    <property type="match status" value="2"/>
</dbReference>
<organism evidence="4 5">
    <name type="scientific">Phytophthora kernoviae</name>
    <dbReference type="NCBI Taxonomy" id="325452"/>
    <lineage>
        <taxon>Eukaryota</taxon>
        <taxon>Sar</taxon>
        <taxon>Stramenopiles</taxon>
        <taxon>Oomycota</taxon>
        <taxon>Peronosporomycetes</taxon>
        <taxon>Peronosporales</taxon>
        <taxon>Peronosporaceae</taxon>
        <taxon>Phytophthora</taxon>
    </lineage>
</organism>
<dbReference type="OrthoDB" id="157221at2759"/>
<dbReference type="SUPFAM" id="SSF51735">
    <property type="entry name" value="NAD(P)-binding Rossmann-fold domains"/>
    <property type="match status" value="2"/>
</dbReference>
<sequence>MGVSSSKKVNPRPQIPGDWDVDKVPSQKGKVAIVTGTNSGIGYETALMLALKGAFVVLACRNEGRGQEAEATLHETLSTTAGGGSIVFMQVDMGDLSSVHQFCEEFKKKYDRLDLLVNNAGIVGGAYTQSVDGYELQFATSYLGHFALTAQLFELLKKSVPSRAVTVSSLLHRHATLIFYENNIMATNEKEYGQVSIFSISKLCNLLFTIELDRRIKAAGVEGVTVATSHLECYGYPTREDPSALIKSKAAANKLWTLSEKLTHLNFMKGKVAIVTGANSGLGFETALELARKGAHVVLACRNELKGTETETKLRAQLTNEPNSGTFQFMKLDVSDLSSVKMFVAEFMKTHNRLDLLINNAGVMGGSYALTVDGYERLFATNHLGHFALTAQLFELLRKSAPSRVVNVSSGLHHRADRSFNEDEIMVTREENFGQVQTYGESKLCNILFTKELNRRLQAAGVEGVVTVSCHPGYVATNLGTNMAAANSNWLWWIVISIAAMLPGGKSPEVGALPILYAATGDEVVGGDYIGPKEKLKNVGNPARPEPSELSMSESAASKLWAFSEKLAHVAFRVVKTDVGE</sequence>
<dbReference type="EMBL" id="MBAD02001999">
    <property type="protein sequence ID" value="RLN50605.1"/>
    <property type="molecule type" value="Genomic_DNA"/>
</dbReference>
<dbReference type="EMBL" id="MBDO02000158">
    <property type="protein sequence ID" value="RLN61394.1"/>
    <property type="molecule type" value="Genomic_DNA"/>
</dbReference>
<proteinExistence type="predicted"/>
<evidence type="ECO:0000313" key="4">
    <source>
        <dbReference type="EMBL" id="RLN61394.1"/>
    </source>
</evidence>
<reference evidence="5 6" key="1">
    <citation type="submission" date="2018-07" db="EMBL/GenBank/DDBJ databases">
        <title>Genome sequencing of oomycete isolates from Chile give support for New Zealand origin for Phytophthora kernoviae and make available the first Nothophytophthora sp. genome.</title>
        <authorList>
            <person name="Studholme D.J."/>
            <person name="Sanfuentes E."/>
            <person name="Panda P."/>
            <person name="Hill R."/>
            <person name="Sambles C."/>
            <person name="Grant M."/>
            <person name="Williams N.M."/>
            <person name="Mcdougal R.L."/>
        </authorList>
    </citation>
    <scope>NUCLEOTIDE SEQUENCE [LARGE SCALE GENOMIC DNA]</scope>
    <source>
        <strain evidence="4">Chile6</strain>
        <strain evidence="3">Chile7</strain>
    </source>
</reference>
<dbReference type="Proteomes" id="UP000277300">
    <property type="component" value="Unassembled WGS sequence"/>
</dbReference>
<dbReference type="PANTHER" id="PTHR43157">
    <property type="entry name" value="PHOSPHATIDYLINOSITOL-GLYCAN BIOSYNTHESIS CLASS F PROTEIN-RELATED"/>
    <property type="match status" value="1"/>
</dbReference>
<comment type="caution">
    <text evidence="4">The sequence shown here is derived from an EMBL/GenBank/DDBJ whole genome shotgun (WGS) entry which is preliminary data.</text>
</comment>
<name>A0A3F2RNX6_9STRA</name>
<dbReference type="PANTHER" id="PTHR43157:SF31">
    <property type="entry name" value="PHOSPHATIDYLINOSITOL-GLYCAN BIOSYNTHESIS CLASS F PROTEIN"/>
    <property type="match status" value="1"/>
</dbReference>
<dbReference type="PRINTS" id="PR00081">
    <property type="entry name" value="GDHRDH"/>
</dbReference>
<keyword evidence="1" id="KW-0560">Oxidoreductase</keyword>
<dbReference type="NCBIfam" id="NF004846">
    <property type="entry name" value="PRK06197.1"/>
    <property type="match status" value="1"/>
</dbReference>
<dbReference type="CDD" id="cd05327">
    <property type="entry name" value="retinol-DH_like_SDR_c_like"/>
    <property type="match status" value="1"/>
</dbReference>
<dbReference type="InterPro" id="IPR036291">
    <property type="entry name" value="NAD(P)-bd_dom_sf"/>
</dbReference>
<evidence type="ECO:0000313" key="5">
    <source>
        <dbReference type="Proteomes" id="UP000277300"/>
    </source>
</evidence>
<accession>A0A3F2RNX6</accession>
<dbReference type="Proteomes" id="UP000284657">
    <property type="component" value="Unassembled WGS sequence"/>
</dbReference>
<evidence type="ECO:0000313" key="6">
    <source>
        <dbReference type="Proteomes" id="UP000284657"/>
    </source>
</evidence>
<dbReference type="PRINTS" id="PR00080">
    <property type="entry name" value="SDRFAMILY"/>
</dbReference>
<protein>
    <submittedName>
        <fullName evidence="4">Uncharacterized protein</fullName>
    </submittedName>
</protein>
<gene>
    <name evidence="3" type="ORF">BBJ29_002631</name>
    <name evidence="4" type="ORF">BBP00_00005420</name>
</gene>
<evidence type="ECO:0000256" key="1">
    <source>
        <dbReference type="ARBA" id="ARBA00023002"/>
    </source>
</evidence>
<feature type="region of interest" description="Disordered" evidence="2">
    <location>
        <begin position="1"/>
        <end position="21"/>
    </location>
</feature>
<dbReference type="InterPro" id="IPR002347">
    <property type="entry name" value="SDR_fam"/>
</dbReference>
<dbReference type="AlphaFoldDB" id="A0A3F2RNX6"/>